<evidence type="ECO:0000313" key="2">
    <source>
        <dbReference type="Proteomes" id="UP000789342"/>
    </source>
</evidence>
<proteinExistence type="predicted"/>
<protein>
    <submittedName>
        <fullName evidence="1">11893_t:CDS:1</fullName>
    </submittedName>
</protein>
<dbReference type="Proteomes" id="UP000789342">
    <property type="component" value="Unassembled WGS sequence"/>
</dbReference>
<gene>
    <name evidence="1" type="ORF">AMORRO_LOCUS10502</name>
</gene>
<accession>A0A9N9E5H0</accession>
<dbReference type="AlphaFoldDB" id="A0A9N9E5H0"/>
<keyword evidence="2" id="KW-1185">Reference proteome</keyword>
<organism evidence="1 2">
    <name type="scientific">Acaulospora morrowiae</name>
    <dbReference type="NCBI Taxonomy" id="94023"/>
    <lineage>
        <taxon>Eukaryota</taxon>
        <taxon>Fungi</taxon>
        <taxon>Fungi incertae sedis</taxon>
        <taxon>Mucoromycota</taxon>
        <taxon>Glomeromycotina</taxon>
        <taxon>Glomeromycetes</taxon>
        <taxon>Diversisporales</taxon>
        <taxon>Acaulosporaceae</taxon>
        <taxon>Acaulospora</taxon>
    </lineage>
</organism>
<evidence type="ECO:0000313" key="1">
    <source>
        <dbReference type="EMBL" id="CAG8663364.1"/>
    </source>
</evidence>
<feature type="non-terminal residue" evidence="1">
    <location>
        <position position="1"/>
    </location>
</feature>
<comment type="caution">
    <text evidence="1">The sequence shown here is derived from an EMBL/GenBank/DDBJ whole genome shotgun (WGS) entry which is preliminary data.</text>
</comment>
<name>A0A9N9E5H0_9GLOM</name>
<reference evidence="1" key="1">
    <citation type="submission" date="2021-06" db="EMBL/GenBank/DDBJ databases">
        <authorList>
            <person name="Kallberg Y."/>
            <person name="Tangrot J."/>
            <person name="Rosling A."/>
        </authorList>
    </citation>
    <scope>NUCLEOTIDE SEQUENCE</scope>
    <source>
        <strain evidence="1">CL551</strain>
    </source>
</reference>
<sequence length="40" mass="4514">NITQIRCSINPESRQCVMSNIHKEAERIELPTVPPACYGD</sequence>
<dbReference type="EMBL" id="CAJVPV010011677">
    <property type="protein sequence ID" value="CAG8663364.1"/>
    <property type="molecule type" value="Genomic_DNA"/>
</dbReference>